<keyword evidence="3" id="KW-0732">Signal</keyword>
<reference evidence="5" key="2">
    <citation type="submission" date="2017-02" db="EMBL/GenBank/DDBJ databases">
        <title>Sunflower complete genome.</title>
        <authorList>
            <person name="Langlade N."/>
            <person name="Munos S."/>
        </authorList>
    </citation>
    <scope>NUCLEOTIDE SEQUENCE [LARGE SCALE GENOMIC DNA]</scope>
    <source>
        <tissue evidence="5">Leaves</tissue>
    </source>
</reference>
<dbReference type="EMBL" id="CM007896">
    <property type="protein sequence ID" value="OTG20852.1"/>
    <property type="molecule type" value="Genomic_DNA"/>
</dbReference>
<feature type="signal peptide" evidence="3">
    <location>
        <begin position="1"/>
        <end position="18"/>
    </location>
</feature>
<sequence>MHLIFINLALILIGLCGCLDSNLFPIEGPLKEINIATTMKKTFDTRGVALLLAIILIIHVVLQAESAHDQGNTFSGRNRMLRRVSLAPPPPKLRGNPHYKYKPYPPKRSPPPPPSYT</sequence>
<feature type="chain" id="PRO_5011970550" evidence="3">
    <location>
        <begin position="19"/>
        <end position="117"/>
    </location>
</feature>
<proteinExistence type="predicted"/>
<evidence type="ECO:0000256" key="2">
    <source>
        <dbReference type="SAM" id="Phobius"/>
    </source>
</evidence>
<name>A0A251UDJ5_HELAN</name>
<dbReference type="AlphaFoldDB" id="A0A251UDJ5"/>
<dbReference type="Gramene" id="mRNA:HanXRQr2_Chr12g0563791">
    <property type="protein sequence ID" value="mRNA:HanXRQr2_Chr12g0563791"/>
    <property type="gene ID" value="HanXRQr2_Chr12g0563791"/>
</dbReference>
<feature type="transmembrane region" description="Helical" evidence="2">
    <location>
        <begin position="47"/>
        <end position="64"/>
    </location>
</feature>
<accession>A0A251UDJ5</accession>
<evidence type="ECO:0000313" key="4">
    <source>
        <dbReference type="EMBL" id="KAF5779806.1"/>
    </source>
</evidence>
<dbReference type="InParanoid" id="A0A251UDJ5"/>
<protein>
    <submittedName>
        <fullName evidence="5">Uncharacterized protein</fullName>
    </submittedName>
</protein>
<evidence type="ECO:0000256" key="3">
    <source>
        <dbReference type="SAM" id="SignalP"/>
    </source>
</evidence>
<feature type="region of interest" description="Disordered" evidence="1">
    <location>
        <begin position="71"/>
        <end position="117"/>
    </location>
</feature>
<reference evidence="4 6" key="1">
    <citation type="journal article" date="2017" name="Nature">
        <title>The sunflower genome provides insights into oil metabolism, flowering and Asterid evolution.</title>
        <authorList>
            <person name="Badouin H."/>
            <person name="Gouzy J."/>
            <person name="Grassa C.J."/>
            <person name="Murat F."/>
            <person name="Staton S.E."/>
            <person name="Cottret L."/>
            <person name="Lelandais-Briere C."/>
            <person name="Owens G.L."/>
            <person name="Carrere S."/>
            <person name="Mayjonade B."/>
            <person name="Legrand L."/>
            <person name="Gill N."/>
            <person name="Kane N.C."/>
            <person name="Bowers J.E."/>
            <person name="Hubner S."/>
            <person name="Bellec A."/>
            <person name="Berard A."/>
            <person name="Berges H."/>
            <person name="Blanchet N."/>
            <person name="Boniface M.C."/>
            <person name="Brunel D."/>
            <person name="Catrice O."/>
            <person name="Chaidir N."/>
            <person name="Claudel C."/>
            <person name="Donnadieu C."/>
            <person name="Faraut T."/>
            <person name="Fievet G."/>
            <person name="Helmstetter N."/>
            <person name="King M."/>
            <person name="Knapp S.J."/>
            <person name="Lai Z."/>
            <person name="Le Paslier M.C."/>
            <person name="Lippi Y."/>
            <person name="Lorenzon L."/>
            <person name="Mandel J.R."/>
            <person name="Marage G."/>
            <person name="Marchand G."/>
            <person name="Marquand E."/>
            <person name="Bret-Mestries E."/>
            <person name="Morien E."/>
            <person name="Nambeesan S."/>
            <person name="Nguyen T."/>
            <person name="Pegot-Espagnet P."/>
            <person name="Pouilly N."/>
            <person name="Raftis F."/>
            <person name="Sallet E."/>
            <person name="Schiex T."/>
            <person name="Thomas J."/>
            <person name="Vandecasteele C."/>
            <person name="Vares D."/>
            <person name="Vear F."/>
            <person name="Vautrin S."/>
            <person name="Crespi M."/>
            <person name="Mangin B."/>
            <person name="Burke J.M."/>
            <person name="Salse J."/>
            <person name="Munos S."/>
            <person name="Vincourt P."/>
            <person name="Rieseberg L.H."/>
            <person name="Langlade N.B."/>
        </authorList>
    </citation>
    <scope>NUCLEOTIDE SEQUENCE [LARGE SCALE GENOMIC DNA]</scope>
    <source>
        <strain evidence="6">cv. SF193</strain>
        <tissue evidence="4">Leaves</tissue>
    </source>
</reference>
<keyword evidence="2" id="KW-0472">Membrane</keyword>
<gene>
    <name evidence="5" type="ORF">HannXRQ_Chr07g0197661</name>
    <name evidence="4" type="ORF">HanXRQr2_Chr12g0563791</name>
</gene>
<dbReference type="Proteomes" id="UP000215914">
    <property type="component" value="Chromosome 7"/>
</dbReference>
<feature type="compositionally biased region" description="Pro residues" evidence="1">
    <location>
        <begin position="103"/>
        <end position="117"/>
    </location>
</feature>
<keyword evidence="6" id="KW-1185">Reference proteome</keyword>
<evidence type="ECO:0000256" key="1">
    <source>
        <dbReference type="SAM" id="MobiDB-lite"/>
    </source>
</evidence>
<organism evidence="5 6">
    <name type="scientific">Helianthus annuus</name>
    <name type="common">Common sunflower</name>
    <dbReference type="NCBI Taxonomy" id="4232"/>
    <lineage>
        <taxon>Eukaryota</taxon>
        <taxon>Viridiplantae</taxon>
        <taxon>Streptophyta</taxon>
        <taxon>Embryophyta</taxon>
        <taxon>Tracheophyta</taxon>
        <taxon>Spermatophyta</taxon>
        <taxon>Magnoliopsida</taxon>
        <taxon>eudicotyledons</taxon>
        <taxon>Gunneridae</taxon>
        <taxon>Pentapetalae</taxon>
        <taxon>asterids</taxon>
        <taxon>campanulids</taxon>
        <taxon>Asterales</taxon>
        <taxon>Asteraceae</taxon>
        <taxon>Asteroideae</taxon>
        <taxon>Heliantheae alliance</taxon>
        <taxon>Heliantheae</taxon>
        <taxon>Helianthus</taxon>
    </lineage>
</organism>
<reference evidence="4" key="3">
    <citation type="submission" date="2020-06" db="EMBL/GenBank/DDBJ databases">
        <title>Helianthus annuus Genome sequencing and assembly Release 2.</title>
        <authorList>
            <person name="Gouzy J."/>
            <person name="Langlade N."/>
            <person name="Munos S."/>
        </authorList>
    </citation>
    <scope>NUCLEOTIDE SEQUENCE</scope>
    <source>
        <tissue evidence="4">Leaves</tissue>
    </source>
</reference>
<keyword evidence="2" id="KW-1133">Transmembrane helix</keyword>
<keyword evidence="2" id="KW-0812">Transmembrane</keyword>
<dbReference type="EMBL" id="MNCJ02000327">
    <property type="protein sequence ID" value="KAF5779806.1"/>
    <property type="molecule type" value="Genomic_DNA"/>
</dbReference>
<evidence type="ECO:0000313" key="6">
    <source>
        <dbReference type="Proteomes" id="UP000215914"/>
    </source>
</evidence>
<evidence type="ECO:0000313" key="5">
    <source>
        <dbReference type="EMBL" id="OTG20852.1"/>
    </source>
</evidence>